<dbReference type="RefSeq" id="YP_009162365.1">
    <property type="nucleotide sequence ID" value="NC_027705.1"/>
</dbReference>
<dbReference type="Proteomes" id="UP000102399">
    <property type="component" value="Segment"/>
</dbReference>
<accession>A0A0K1DBW1</accession>
<dbReference type="GeneID" id="25396006"/>
<keyword evidence="2" id="KW-1185">Reference proteome</keyword>
<evidence type="ECO:0000313" key="2">
    <source>
        <dbReference type="Proteomes" id="UP000102399"/>
    </source>
</evidence>
<organism evidence="1 2">
    <name type="scientific">Equine adenovirus B serotype 2</name>
    <name type="common">EAdV-2</name>
    <name type="synonym">Equine adenovirus 2</name>
    <dbReference type="NCBI Taxonomy" id="67603"/>
    <lineage>
        <taxon>Viruses</taxon>
        <taxon>Varidnaviria</taxon>
        <taxon>Bamfordvirae</taxon>
        <taxon>Preplasmiviricota</taxon>
        <taxon>Polisuviricotina</taxon>
        <taxon>Pharingeaviricetes</taxon>
        <taxon>Rowavirales</taxon>
        <taxon>Adenoviridae</taxon>
        <taxon>Mastadenovirus</taxon>
        <taxon>Mastadenovirus equidae</taxon>
        <taxon>Equine mastadenovirus B</taxon>
    </lineage>
</organism>
<name>A0A0K1DBW1_ADEE2</name>
<dbReference type="EMBL" id="KT160425">
    <property type="protein sequence ID" value="AKT26041.1"/>
    <property type="molecule type" value="Genomic_DNA"/>
</dbReference>
<evidence type="ECO:0000313" key="1">
    <source>
        <dbReference type="EMBL" id="AKT26041.1"/>
    </source>
</evidence>
<sequence length="157" mass="17047">MKKGWLYLKTMFPLWSSSGFDAVIVEPVEASSWFWAFTNKPEPTFTATPFVETLKPPVLLTRTPTPSLLVANPAPVFKARASFLISIPSETVMCSPRSSLTSGLETLAAILPLAIVSPDPRAACSWSFVICNPSPTSTSILLFSSFNGFLAEREVSS</sequence>
<organismHost>
    <name type="scientific">Equus caballus</name>
    <name type="common">Horse</name>
    <dbReference type="NCBI Taxonomy" id="9796"/>
</organismHost>
<reference evidence="1 2" key="1">
    <citation type="journal article" date="2015" name="Vet. Microbiol.">
        <title>Characterisation of the Equine adenovirus 2 genome.</title>
        <authorList>
            <person name="Giles C."/>
            <person name="Vanniasinkam T."/>
            <person name="Barton M."/>
            <person name="Mahony T.J."/>
        </authorList>
    </citation>
    <scope>NUCLEOTIDE SEQUENCE [LARGE SCALE GENOMIC DNA]</scope>
    <source>
        <strain evidence="1">EAdV2.385/75.9</strain>
    </source>
</reference>
<dbReference type="KEGG" id="vg:25396006"/>
<proteinExistence type="predicted"/>
<protein>
    <submittedName>
        <fullName evidence="1">Uncharacterized protein</fullName>
    </submittedName>
</protein>